<feature type="region of interest" description="Disordered" evidence="1">
    <location>
        <begin position="1"/>
        <end position="38"/>
    </location>
</feature>
<sequence>MQTNQGGSEPARESAGSAAKSVTDVPHSRAGSLPHWSRNVAKPTVLFAELSALCRPSCHLAKNEISAARPPHKLCMRQRPQGQGAIAWSEENLNVHT</sequence>
<evidence type="ECO:0000256" key="1">
    <source>
        <dbReference type="SAM" id="MobiDB-lite"/>
    </source>
</evidence>
<proteinExistence type="predicted"/>
<name>A0AAQ2I090_9PSED</name>
<dbReference type="AlphaFoldDB" id="A0AAQ2I090"/>
<accession>A0AAQ2I090</accession>
<protein>
    <submittedName>
        <fullName evidence="2">Uncharacterized protein</fullName>
    </submittedName>
</protein>
<comment type="caution">
    <text evidence="2">The sequence shown here is derived from an EMBL/GenBank/DDBJ whole genome shotgun (WGS) entry which is preliminary data.</text>
</comment>
<evidence type="ECO:0000313" key="2">
    <source>
        <dbReference type="EMBL" id="THF29571.1"/>
    </source>
</evidence>
<evidence type="ECO:0000313" key="3">
    <source>
        <dbReference type="Proteomes" id="UP000310574"/>
    </source>
</evidence>
<organism evidence="2 3">
    <name type="scientific">Pseudomonas atacamensis</name>
    <dbReference type="NCBI Taxonomy" id="2565368"/>
    <lineage>
        <taxon>Bacteria</taxon>
        <taxon>Pseudomonadati</taxon>
        <taxon>Pseudomonadota</taxon>
        <taxon>Gammaproteobacteria</taxon>
        <taxon>Pseudomonadales</taxon>
        <taxon>Pseudomonadaceae</taxon>
        <taxon>Pseudomonas</taxon>
    </lineage>
</organism>
<reference evidence="2 3" key="1">
    <citation type="submission" date="2019-04" db="EMBL/GenBank/DDBJ databases">
        <title>Draft genome sequence of Pseudomonas sp. M7D1 isolated from rhizosphere of plant the flowery desert.</title>
        <authorList>
            <person name="Poblete-Morales M."/>
            <person name="Plaza N."/>
            <person name="Corsini G."/>
            <person name="Silva E."/>
        </authorList>
    </citation>
    <scope>NUCLEOTIDE SEQUENCE [LARGE SCALE GENOMIC DNA]</scope>
    <source>
        <strain evidence="2 3">M7D1</strain>
    </source>
</reference>
<dbReference type="Proteomes" id="UP000310574">
    <property type="component" value="Unassembled WGS sequence"/>
</dbReference>
<gene>
    <name evidence="2" type="ORF">E5170_20575</name>
</gene>
<dbReference type="EMBL" id="SSBS01000005">
    <property type="protein sequence ID" value="THF29571.1"/>
    <property type="molecule type" value="Genomic_DNA"/>
</dbReference>